<evidence type="ECO:0000313" key="3">
    <source>
        <dbReference type="EMBL" id="KAK4120162.1"/>
    </source>
</evidence>
<dbReference type="Pfam" id="PF24870">
    <property type="entry name" value="DUF7735"/>
    <property type="match status" value="1"/>
</dbReference>
<accession>A0AAN6TT16</accession>
<keyword evidence="4" id="KW-1185">Reference proteome</keyword>
<name>A0AAN6TT16_9PEZI</name>
<proteinExistence type="predicted"/>
<comment type="caution">
    <text evidence="3">The sequence shown here is derived from an EMBL/GenBank/DDBJ whole genome shotgun (WGS) entry which is preliminary data.</text>
</comment>
<feature type="domain" description="DUF7735" evidence="2">
    <location>
        <begin position="17"/>
        <end position="135"/>
    </location>
</feature>
<dbReference type="InterPro" id="IPR056637">
    <property type="entry name" value="DUF7735"/>
</dbReference>
<evidence type="ECO:0000313" key="4">
    <source>
        <dbReference type="Proteomes" id="UP001302602"/>
    </source>
</evidence>
<organism evidence="3 4">
    <name type="scientific">Parathielavia appendiculata</name>
    <dbReference type="NCBI Taxonomy" id="2587402"/>
    <lineage>
        <taxon>Eukaryota</taxon>
        <taxon>Fungi</taxon>
        <taxon>Dikarya</taxon>
        <taxon>Ascomycota</taxon>
        <taxon>Pezizomycotina</taxon>
        <taxon>Sordariomycetes</taxon>
        <taxon>Sordariomycetidae</taxon>
        <taxon>Sordariales</taxon>
        <taxon>Chaetomiaceae</taxon>
        <taxon>Parathielavia</taxon>
    </lineage>
</organism>
<evidence type="ECO:0000256" key="1">
    <source>
        <dbReference type="SAM" id="SignalP"/>
    </source>
</evidence>
<protein>
    <recommendedName>
        <fullName evidence="2">DUF7735 domain-containing protein</fullName>
    </recommendedName>
</protein>
<dbReference type="Proteomes" id="UP001302602">
    <property type="component" value="Unassembled WGS sequence"/>
</dbReference>
<feature type="chain" id="PRO_5042976840" description="DUF7735 domain-containing protein" evidence="1">
    <location>
        <begin position="20"/>
        <end position="154"/>
    </location>
</feature>
<feature type="signal peptide" evidence="1">
    <location>
        <begin position="1"/>
        <end position="19"/>
    </location>
</feature>
<sequence length="154" mass="16705">MHFNILATGLAALTAGTQCVTENITQYFVNLPAPTGNVLSAIGSYGKEVVEECRATATGHDYVLCTVSDPKDWCGFTTAARPDILSSYSTYVSEVVSYGTSKSSTISILSTSCPVTWIYIYPREREWLKIATAHANQRSQQSNQSNPSLIIGLN</sequence>
<reference evidence="3" key="1">
    <citation type="journal article" date="2023" name="Mol. Phylogenet. Evol.">
        <title>Genome-scale phylogeny and comparative genomics of the fungal order Sordariales.</title>
        <authorList>
            <person name="Hensen N."/>
            <person name="Bonometti L."/>
            <person name="Westerberg I."/>
            <person name="Brannstrom I.O."/>
            <person name="Guillou S."/>
            <person name="Cros-Aarteil S."/>
            <person name="Calhoun S."/>
            <person name="Haridas S."/>
            <person name="Kuo A."/>
            <person name="Mondo S."/>
            <person name="Pangilinan J."/>
            <person name="Riley R."/>
            <person name="LaButti K."/>
            <person name="Andreopoulos B."/>
            <person name="Lipzen A."/>
            <person name="Chen C."/>
            <person name="Yan M."/>
            <person name="Daum C."/>
            <person name="Ng V."/>
            <person name="Clum A."/>
            <person name="Steindorff A."/>
            <person name="Ohm R.A."/>
            <person name="Martin F."/>
            <person name="Silar P."/>
            <person name="Natvig D.O."/>
            <person name="Lalanne C."/>
            <person name="Gautier V."/>
            <person name="Ament-Velasquez S.L."/>
            <person name="Kruys A."/>
            <person name="Hutchinson M.I."/>
            <person name="Powell A.J."/>
            <person name="Barry K."/>
            <person name="Miller A.N."/>
            <person name="Grigoriev I.V."/>
            <person name="Debuchy R."/>
            <person name="Gladieux P."/>
            <person name="Hiltunen Thoren M."/>
            <person name="Johannesson H."/>
        </authorList>
    </citation>
    <scope>NUCLEOTIDE SEQUENCE</scope>
    <source>
        <strain evidence="3">CBS 731.68</strain>
    </source>
</reference>
<dbReference type="RefSeq" id="XP_062643933.1">
    <property type="nucleotide sequence ID" value="XM_062791464.1"/>
</dbReference>
<dbReference type="GeneID" id="87828233"/>
<evidence type="ECO:0000259" key="2">
    <source>
        <dbReference type="Pfam" id="PF24870"/>
    </source>
</evidence>
<dbReference type="AlphaFoldDB" id="A0AAN6TT16"/>
<gene>
    <name evidence="3" type="ORF">N657DRAFT_636838</name>
</gene>
<reference evidence="3" key="2">
    <citation type="submission" date="2023-05" db="EMBL/GenBank/DDBJ databases">
        <authorList>
            <consortium name="Lawrence Berkeley National Laboratory"/>
            <person name="Steindorff A."/>
            <person name="Hensen N."/>
            <person name="Bonometti L."/>
            <person name="Westerberg I."/>
            <person name="Brannstrom I.O."/>
            <person name="Guillou S."/>
            <person name="Cros-Aarteil S."/>
            <person name="Calhoun S."/>
            <person name="Haridas S."/>
            <person name="Kuo A."/>
            <person name="Mondo S."/>
            <person name="Pangilinan J."/>
            <person name="Riley R."/>
            <person name="Labutti K."/>
            <person name="Andreopoulos B."/>
            <person name="Lipzen A."/>
            <person name="Chen C."/>
            <person name="Yanf M."/>
            <person name="Daum C."/>
            <person name="Ng V."/>
            <person name="Clum A."/>
            <person name="Ohm R."/>
            <person name="Martin F."/>
            <person name="Silar P."/>
            <person name="Natvig D."/>
            <person name="Lalanne C."/>
            <person name="Gautier V."/>
            <person name="Ament-Velasquez S.L."/>
            <person name="Kruys A."/>
            <person name="Hutchinson M.I."/>
            <person name="Powell A.J."/>
            <person name="Barry K."/>
            <person name="Miller A.N."/>
            <person name="Grigoriev I.V."/>
            <person name="Debuchy R."/>
            <person name="Gladieux P."/>
            <person name="Thoren M.H."/>
            <person name="Johannesson H."/>
        </authorList>
    </citation>
    <scope>NUCLEOTIDE SEQUENCE</scope>
    <source>
        <strain evidence="3">CBS 731.68</strain>
    </source>
</reference>
<keyword evidence="1" id="KW-0732">Signal</keyword>
<dbReference type="EMBL" id="MU853241">
    <property type="protein sequence ID" value="KAK4120162.1"/>
    <property type="molecule type" value="Genomic_DNA"/>
</dbReference>